<accession>A0A645HEN7</accession>
<evidence type="ECO:0000256" key="1">
    <source>
        <dbReference type="SAM" id="Phobius"/>
    </source>
</evidence>
<gene>
    <name evidence="2" type="ORF">SDC9_185017</name>
</gene>
<comment type="caution">
    <text evidence="2">The sequence shown here is derived from an EMBL/GenBank/DDBJ whole genome shotgun (WGS) entry which is preliminary data.</text>
</comment>
<evidence type="ECO:0000313" key="2">
    <source>
        <dbReference type="EMBL" id="MPN37498.1"/>
    </source>
</evidence>
<dbReference type="AlphaFoldDB" id="A0A645HEN7"/>
<sequence length="69" mass="7333">MVPSVAMKGGNLNLPTKMPFAMPTIRQLIIVIKMASGAAIPLVISVADIMALMPTTDPMERSILPVINT</sequence>
<keyword evidence="1" id="KW-0812">Transmembrane</keyword>
<name>A0A645HEN7_9ZZZZ</name>
<organism evidence="2">
    <name type="scientific">bioreactor metagenome</name>
    <dbReference type="NCBI Taxonomy" id="1076179"/>
    <lineage>
        <taxon>unclassified sequences</taxon>
        <taxon>metagenomes</taxon>
        <taxon>ecological metagenomes</taxon>
    </lineage>
</organism>
<protein>
    <submittedName>
        <fullName evidence="2">Uncharacterized protein</fullName>
    </submittedName>
</protein>
<feature type="transmembrane region" description="Helical" evidence="1">
    <location>
        <begin position="28"/>
        <end position="52"/>
    </location>
</feature>
<keyword evidence="1" id="KW-0472">Membrane</keyword>
<dbReference type="EMBL" id="VSSQ01092178">
    <property type="protein sequence ID" value="MPN37498.1"/>
    <property type="molecule type" value="Genomic_DNA"/>
</dbReference>
<keyword evidence="1" id="KW-1133">Transmembrane helix</keyword>
<reference evidence="2" key="1">
    <citation type="submission" date="2019-08" db="EMBL/GenBank/DDBJ databases">
        <authorList>
            <person name="Kucharzyk K."/>
            <person name="Murdoch R.W."/>
            <person name="Higgins S."/>
            <person name="Loffler F."/>
        </authorList>
    </citation>
    <scope>NUCLEOTIDE SEQUENCE</scope>
</reference>
<proteinExistence type="predicted"/>